<evidence type="ECO:0000256" key="1">
    <source>
        <dbReference type="SAM" id="SignalP"/>
    </source>
</evidence>
<evidence type="ECO:0000259" key="2">
    <source>
        <dbReference type="Pfam" id="PF13598"/>
    </source>
</evidence>
<dbReference type="PANTHER" id="PTHR31005:SF8">
    <property type="entry name" value="DUF4139 DOMAIN-CONTAINING PROTEIN"/>
    <property type="match status" value="1"/>
</dbReference>
<feature type="domain" description="DUF4139" evidence="2">
    <location>
        <begin position="230"/>
        <end position="538"/>
    </location>
</feature>
<accession>A0A9D1RF81</accession>
<evidence type="ECO:0000259" key="3">
    <source>
        <dbReference type="Pfam" id="PF13600"/>
    </source>
</evidence>
<dbReference type="EMBL" id="DXGG01000089">
    <property type="protein sequence ID" value="HIW87156.1"/>
    <property type="molecule type" value="Genomic_DNA"/>
</dbReference>
<gene>
    <name evidence="4" type="ORF">IAC47_02655</name>
</gene>
<evidence type="ECO:0000313" key="5">
    <source>
        <dbReference type="Proteomes" id="UP000824267"/>
    </source>
</evidence>
<proteinExistence type="predicted"/>
<dbReference type="AlphaFoldDB" id="A0A9D1RF81"/>
<reference evidence="4" key="1">
    <citation type="journal article" date="2021" name="PeerJ">
        <title>Extensive microbial diversity within the chicken gut microbiome revealed by metagenomics and culture.</title>
        <authorList>
            <person name="Gilroy R."/>
            <person name="Ravi A."/>
            <person name="Getino M."/>
            <person name="Pursley I."/>
            <person name="Horton D.L."/>
            <person name="Alikhan N.F."/>
            <person name="Baker D."/>
            <person name="Gharbi K."/>
            <person name="Hall N."/>
            <person name="Watson M."/>
            <person name="Adriaenssens E.M."/>
            <person name="Foster-Nyarko E."/>
            <person name="Jarju S."/>
            <person name="Secka A."/>
            <person name="Antonio M."/>
            <person name="Oren A."/>
            <person name="Chaudhuri R.R."/>
            <person name="La Ragione R."/>
            <person name="Hildebrand F."/>
            <person name="Pallen M.J."/>
        </authorList>
    </citation>
    <scope>NUCLEOTIDE SEQUENCE</scope>
    <source>
        <strain evidence="4">Gambia16-930</strain>
    </source>
</reference>
<sequence length="546" mass="62494">MKKLLFAALATIAFHGANAQKEISAGIKNVTVYPNNALIEKSAVVNLTAGNNILYLKGNSPYLDPNSIRFDADDKYEIVYFSSTKRISSINPEYENTLPEQVRIKYKGVKDSIEGLNREMERLVFYNEVLDKETASLNNMKVMSNPQNTDSLANIRNTLNYYREKMLEINKIRKQNEDTINALKKQLERLVQTCGIIESSYPDKQNAENNKEYFVKVNIFATQAVDNAELNYSYLCNNVGWTPSYDLKTNSQDNSGELILKANLYQNTCENWKDVKLTFSTENNNAYMYNGELYPYYLSLQIPKKETSKKVYTLELYGYDIETSGEPAFRNSAYNTVISNSMLGKEYTVARKRSIPSEETIKTINIRSQKPELVYRYSIKPVLSSRAFFQGLVPNWQQLELMNADVNLYFDGKYANKTHIYSNSVQEDTLCLDLGVDRRISVERKINKSVPNKTSIVGSQLEMIVEVDIKVKNNSLKETDAEIEDRIPLSASPDIKISVLDIDGAQMDEKTGFLKWTKKIKASETVNLKVKYSVRYPKDHTLNEIR</sequence>
<dbReference type="PANTHER" id="PTHR31005">
    <property type="entry name" value="DUF4139 DOMAIN-CONTAINING PROTEIN"/>
    <property type="match status" value="1"/>
</dbReference>
<reference evidence="4" key="2">
    <citation type="submission" date="2021-04" db="EMBL/GenBank/DDBJ databases">
        <authorList>
            <person name="Gilroy R."/>
        </authorList>
    </citation>
    <scope>NUCLEOTIDE SEQUENCE</scope>
    <source>
        <strain evidence="4">Gambia16-930</strain>
    </source>
</reference>
<feature type="chain" id="PRO_5038887059" evidence="1">
    <location>
        <begin position="20"/>
        <end position="546"/>
    </location>
</feature>
<dbReference type="Pfam" id="PF13600">
    <property type="entry name" value="DUF4140"/>
    <property type="match status" value="1"/>
</dbReference>
<organism evidence="4 5">
    <name type="scientific">Candidatus Onthomorpha intestinigallinarum</name>
    <dbReference type="NCBI Taxonomy" id="2840880"/>
    <lineage>
        <taxon>Bacteria</taxon>
        <taxon>Pseudomonadati</taxon>
        <taxon>Bacteroidota</taxon>
        <taxon>Bacteroidia</taxon>
        <taxon>Bacteroidales</taxon>
        <taxon>Candidatus Onthomorpha</taxon>
    </lineage>
</organism>
<comment type="caution">
    <text evidence="4">The sequence shown here is derived from an EMBL/GenBank/DDBJ whole genome shotgun (WGS) entry which is preliminary data.</text>
</comment>
<dbReference type="InterPro" id="IPR037291">
    <property type="entry name" value="DUF4139"/>
</dbReference>
<keyword evidence="1" id="KW-0732">Signal</keyword>
<dbReference type="InterPro" id="IPR025554">
    <property type="entry name" value="DUF4140"/>
</dbReference>
<dbReference type="InterPro" id="IPR011935">
    <property type="entry name" value="CHP02231"/>
</dbReference>
<dbReference type="NCBIfam" id="TIGR02231">
    <property type="entry name" value="mucoidy inhibitor MuiA family protein"/>
    <property type="match status" value="1"/>
</dbReference>
<feature type="signal peptide" evidence="1">
    <location>
        <begin position="1"/>
        <end position="19"/>
    </location>
</feature>
<dbReference type="Proteomes" id="UP000824267">
    <property type="component" value="Unassembled WGS sequence"/>
</dbReference>
<protein>
    <submittedName>
        <fullName evidence="4">Mucoidy inhibitor MuiA family protein</fullName>
    </submittedName>
</protein>
<evidence type="ECO:0000313" key="4">
    <source>
        <dbReference type="EMBL" id="HIW87156.1"/>
    </source>
</evidence>
<feature type="domain" description="DUF4140" evidence="3">
    <location>
        <begin position="30"/>
        <end position="135"/>
    </location>
</feature>
<name>A0A9D1RF81_9BACT</name>
<dbReference type="Pfam" id="PF13598">
    <property type="entry name" value="DUF4139"/>
    <property type="match status" value="1"/>
</dbReference>